<dbReference type="RefSeq" id="WP_062422060.1">
    <property type="nucleotide sequence ID" value="NZ_BBYA01000010.1"/>
</dbReference>
<dbReference type="InterPro" id="IPR014985">
    <property type="entry name" value="WbqC"/>
</dbReference>
<dbReference type="EMBL" id="LGCK01000014">
    <property type="protein sequence ID" value="KPL70207.1"/>
    <property type="molecule type" value="Genomic_DNA"/>
</dbReference>
<reference evidence="1 2" key="1">
    <citation type="submission" date="2015-07" db="EMBL/GenBank/DDBJ databases">
        <title>Genome sequence of Leptolinea tardivitalis DSM 16556.</title>
        <authorList>
            <person name="Hemp J."/>
            <person name="Ward L.M."/>
            <person name="Pace L.A."/>
            <person name="Fischer W.W."/>
        </authorList>
    </citation>
    <scope>NUCLEOTIDE SEQUENCE [LARGE SCALE GENOMIC DNA]</scope>
    <source>
        <strain evidence="1 2">YMTK-2</strain>
    </source>
</reference>
<keyword evidence="2" id="KW-1185">Reference proteome</keyword>
<comment type="caution">
    <text evidence="1">The sequence shown here is derived from an EMBL/GenBank/DDBJ whole genome shotgun (WGS) entry which is preliminary data.</text>
</comment>
<accession>A0A0P6WKF0</accession>
<dbReference type="STRING" id="229920.ADM99_13540"/>
<dbReference type="OrthoDB" id="3611744at2"/>
<organism evidence="1 2">
    <name type="scientific">Leptolinea tardivitalis</name>
    <dbReference type="NCBI Taxonomy" id="229920"/>
    <lineage>
        <taxon>Bacteria</taxon>
        <taxon>Bacillati</taxon>
        <taxon>Chloroflexota</taxon>
        <taxon>Anaerolineae</taxon>
        <taxon>Anaerolineales</taxon>
        <taxon>Anaerolineaceae</taxon>
        <taxon>Leptolinea</taxon>
    </lineage>
</organism>
<proteinExistence type="predicted"/>
<sequence length="259" mass="29923">MSDLLNSSNCQTKSEKTIVISQSMYFPWVGMLEQIRLADSYVYYDDVQFSHGVSNNRINRIQVKTEQGQKWMTIPIRDFHFGQKIDEVLIDDRKDWRNQHRQILQQAYKGAPFKNEMLELVDRVFSKSFTTLADVARASTMELAEYFDIVEGKMFVDSKTMNIGGSSDKRVLDIVLALGGNIYVTGLGARNYMDFEMFNTAGVQVRFMQYRCIPYPQLHGEFTPYVTGLDLVANCGKEGKPYIQSEAIDWKDFLRINHE</sequence>
<name>A0A0P6WKF0_9CHLR</name>
<dbReference type="Proteomes" id="UP000050430">
    <property type="component" value="Unassembled WGS sequence"/>
</dbReference>
<gene>
    <name evidence="1" type="ORF">ADM99_13540</name>
</gene>
<evidence type="ECO:0000313" key="2">
    <source>
        <dbReference type="Proteomes" id="UP000050430"/>
    </source>
</evidence>
<dbReference type="Pfam" id="PF08889">
    <property type="entry name" value="WbqC"/>
    <property type="match status" value="1"/>
</dbReference>
<dbReference type="AlphaFoldDB" id="A0A0P6WKF0"/>
<protein>
    <submittedName>
        <fullName evidence="1">WbqC</fullName>
    </submittedName>
</protein>
<evidence type="ECO:0000313" key="1">
    <source>
        <dbReference type="EMBL" id="KPL70207.1"/>
    </source>
</evidence>